<keyword evidence="2" id="KW-0768">Sushi</keyword>
<keyword evidence="1" id="KW-1015">Disulfide bond</keyword>
<sequence length="210" mass="23793">MQYLRCSRWLQNDSLSTFFEYGDYDPKSMTVGFCSSICFFKQYVYIGLAEETVNVTHCEKLKPPFHGTVNQTNSTAIFSCFQGYHLQGVNIIQCNKSTSTWNGPTDPLCNENIEFENKEPIKNGNFFDFFKEYAGDLFLAVVVIITGILIIVTIICRTKHRQNPEELVADASSVVSVPAMKSSTLLHDGSIRFFEVTDGNELTERESTFL</sequence>
<evidence type="ECO:0000256" key="1">
    <source>
        <dbReference type="ARBA" id="ARBA00023157"/>
    </source>
</evidence>
<keyword evidence="3" id="KW-1133">Transmembrane helix</keyword>
<gene>
    <name evidence="5" type="ORF">HOLleu_23273</name>
</gene>
<feature type="transmembrane region" description="Helical" evidence="3">
    <location>
        <begin position="137"/>
        <end position="156"/>
    </location>
</feature>
<evidence type="ECO:0000313" key="6">
    <source>
        <dbReference type="Proteomes" id="UP001152320"/>
    </source>
</evidence>
<reference evidence="5" key="1">
    <citation type="submission" date="2021-10" db="EMBL/GenBank/DDBJ databases">
        <title>Tropical sea cucumber genome reveals ecological adaptation and Cuvierian tubules defense mechanism.</title>
        <authorList>
            <person name="Chen T."/>
        </authorList>
    </citation>
    <scope>NUCLEOTIDE SEQUENCE</scope>
    <source>
        <strain evidence="5">Nanhai2018</strain>
        <tissue evidence="5">Muscle</tissue>
    </source>
</reference>
<comment type="caution">
    <text evidence="5">The sequence shown here is derived from an EMBL/GenBank/DDBJ whole genome shotgun (WGS) entry which is preliminary data.</text>
</comment>
<evidence type="ECO:0000256" key="2">
    <source>
        <dbReference type="PROSITE-ProRule" id="PRU00302"/>
    </source>
</evidence>
<dbReference type="PROSITE" id="PS50923">
    <property type="entry name" value="SUSHI"/>
    <property type="match status" value="1"/>
</dbReference>
<keyword evidence="3" id="KW-0812">Transmembrane</keyword>
<dbReference type="CDD" id="cd00033">
    <property type="entry name" value="CCP"/>
    <property type="match status" value="1"/>
</dbReference>
<dbReference type="InterPro" id="IPR035976">
    <property type="entry name" value="Sushi/SCR/CCP_sf"/>
</dbReference>
<dbReference type="Proteomes" id="UP001152320">
    <property type="component" value="Chromosome 11"/>
</dbReference>
<protein>
    <recommendedName>
        <fullName evidence="4">Sushi domain-containing protein</fullName>
    </recommendedName>
</protein>
<dbReference type="SUPFAM" id="SSF57535">
    <property type="entry name" value="Complement control module/SCR domain"/>
    <property type="match status" value="1"/>
</dbReference>
<name>A0A9Q1BUZ5_HOLLE</name>
<comment type="caution">
    <text evidence="2">Lacks conserved residue(s) required for the propagation of feature annotation.</text>
</comment>
<proteinExistence type="predicted"/>
<dbReference type="Pfam" id="PF00084">
    <property type="entry name" value="Sushi"/>
    <property type="match status" value="1"/>
</dbReference>
<evidence type="ECO:0000313" key="5">
    <source>
        <dbReference type="EMBL" id="KAJ8033129.1"/>
    </source>
</evidence>
<dbReference type="AlphaFoldDB" id="A0A9Q1BUZ5"/>
<dbReference type="SMART" id="SM00032">
    <property type="entry name" value="CCP"/>
    <property type="match status" value="1"/>
</dbReference>
<keyword evidence="3" id="KW-0472">Membrane</keyword>
<keyword evidence="6" id="KW-1185">Reference proteome</keyword>
<dbReference type="InterPro" id="IPR000436">
    <property type="entry name" value="Sushi_SCR_CCP_dom"/>
</dbReference>
<accession>A0A9Q1BUZ5</accession>
<organism evidence="5 6">
    <name type="scientific">Holothuria leucospilota</name>
    <name type="common">Black long sea cucumber</name>
    <name type="synonym">Mertensiothuria leucospilota</name>
    <dbReference type="NCBI Taxonomy" id="206669"/>
    <lineage>
        <taxon>Eukaryota</taxon>
        <taxon>Metazoa</taxon>
        <taxon>Echinodermata</taxon>
        <taxon>Eleutherozoa</taxon>
        <taxon>Echinozoa</taxon>
        <taxon>Holothuroidea</taxon>
        <taxon>Aspidochirotacea</taxon>
        <taxon>Aspidochirotida</taxon>
        <taxon>Holothuriidae</taxon>
        <taxon>Holothuria</taxon>
    </lineage>
</organism>
<dbReference type="EMBL" id="JAIZAY010000011">
    <property type="protein sequence ID" value="KAJ8033129.1"/>
    <property type="molecule type" value="Genomic_DNA"/>
</dbReference>
<feature type="domain" description="Sushi" evidence="4">
    <location>
        <begin position="56"/>
        <end position="111"/>
    </location>
</feature>
<dbReference type="OrthoDB" id="6499124at2759"/>
<evidence type="ECO:0000259" key="4">
    <source>
        <dbReference type="PROSITE" id="PS50923"/>
    </source>
</evidence>
<evidence type="ECO:0000256" key="3">
    <source>
        <dbReference type="SAM" id="Phobius"/>
    </source>
</evidence>
<dbReference type="Gene3D" id="2.10.70.10">
    <property type="entry name" value="Complement Module, domain 1"/>
    <property type="match status" value="1"/>
</dbReference>